<evidence type="ECO:0000313" key="4">
    <source>
        <dbReference type="EMBL" id="AIG26768.1"/>
    </source>
</evidence>
<name>A0A075R6L2_BRELA</name>
<dbReference type="KEGG" id="blr:BRLA_c024480"/>
<accession>A0A075R6L2</accession>
<evidence type="ECO:0000256" key="2">
    <source>
        <dbReference type="SAM" id="SignalP"/>
    </source>
</evidence>
<dbReference type="InterPro" id="IPR009091">
    <property type="entry name" value="RCC1/BLIP-II"/>
</dbReference>
<dbReference type="Pfam" id="PF25390">
    <property type="entry name" value="WD40_RLD"/>
    <property type="match status" value="1"/>
</dbReference>
<evidence type="ECO:0000256" key="1">
    <source>
        <dbReference type="ARBA" id="ARBA00022737"/>
    </source>
</evidence>
<feature type="signal peptide" evidence="2">
    <location>
        <begin position="1"/>
        <end position="26"/>
    </location>
</feature>
<dbReference type="InterPro" id="IPR000408">
    <property type="entry name" value="Reg_chr_condens"/>
</dbReference>
<dbReference type="PANTHER" id="PTHR22870">
    <property type="entry name" value="REGULATOR OF CHROMOSOME CONDENSATION"/>
    <property type="match status" value="1"/>
</dbReference>
<keyword evidence="2" id="KW-0732">Signal</keyword>
<dbReference type="PANTHER" id="PTHR22870:SF408">
    <property type="entry name" value="OS09G0560450 PROTEIN"/>
    <property type="match status" value="1"/>
</dbReference>
<dbReference type="SUPFAM" id="SSF50985">
    <property type="entry name" value="RCC1/BLIP-II"/>
    <property type="match status" value="2"/>
</dbReference>
<feature type="domain" description="RCC1-like" evidence="3">
    <location>
        <begin position="36"/>
        <end position="297"/>
    </location>
</feature>
<dbReference type="RefSeq" id="WP_003337702.1">
    <property type="nucleotide sequence ID" value="NZ_CP007806.1"/>
</dbReference>
<keyword evidence="5" id="KW-1185">Reference proteome</keyword>
<organism evidence="4 5">
    <name type="scientific">Brevibacillus laterosporus LMG 15441</name>
    <dbReference type="NCBI Taxonomy" id="1042163"/>
    <lineage>
        <taxon>Bacteria</taxon>
        <taxon>Bacillati</taxon>
        <taxon>Bacillota</taxon>
        <taxon>Bacilli</taxon>
        <taxon>Bacillales</taxon>
        <taxon>Paenibacillaceae</taxon>
        <taxon>Brevibacillus</taxon>
    </lineage>
</organism>
<dbReference type="InterPro" id="IPR051210">
    <property type="entry name" value="Ub_ligase/GEF_domain"/>
</dbReference>
<dbReference type="PRINTS" id="PR00633">
    <property type="entry name" value="RCCNDNSATION"/>
</dbReference>
<gene>
    <name evidence="4" type="ORF">BRLA_c024480</name>
</gene>
<dbReference type="Proteomes" id="UP000005850">
    <property type="component" value="Chromosome"/>
</dbReference>
<dbReference type="HOGENOM" id="CLU_005210_8_0_9"/>
<protein>
    <submittedName>
        <fullName evidence="4">Cell cycle control protein</fullName>
    </submittedName>
</protein>
<feature type="chain" id="PRO_5001709159" evidence="2">
    <location>
        <begin position="27"/>
        <end position="392"/>
    </location>
</feature>
<proteinExistence type="predicted"/>
<evidence type="ECO:0000259" key="3">
    <source>
        <dbReference type="Pfam" id="PF25390"/>
    </source>
</evidence>
<dbReference type="AlphaFoldDB" id="A0A075R6L2"/>
<dbReference type="EMBL" id="CP007806">
    <property type="protein sequence ID" value="AIG26768.1"/>
    <property type="molecule type" value="Genomic_DNA"/>
</dbReference>
<dbReference type="InterPro" id="IPR058923">
    <property type="entry name" value="RCC1-like_dom"/>
</dbReference>
<dbReference type="eggNOG" id="COG5184">
    <property type="taxonomic scope" value="Bacteria"/>
</dbReference>
<dbReference type="STRING" id="1042163.BRLA_c024480"/>
<evidence type="ECO:0000313" key="5">
    <source>
        <dbReference type="Proteomes" id="UP000005850"/>
    </source>
</evidence>
<dbReference type="Gene3D" id="2.130.10.30">
    <property type="entry name" value="Regulator of chromosome condensation 1/beta-lactamase-inhibitor protein II"/>
    <property type="match status" value="2"/>
</dbReference>
<sequence>MQKKFSALILSSVLFASLFSPVASHAQDSFNYDHLLSADNNRTFMVKKDGSVIYGTGSDANGVLGSSSVKGKTTSPVPVDDLSDVLMVDTGTSHTVALQKDGTVWTWGWSAYGELGNEKAKSTEKTPHHVKWLSDVKQVRAGENFTLALKEDGTVWAFGKNRSGQLGDGTTETRVKPVQVSGLTDIVAIDAGEEFSLALSEDGTVWAWGNNSVGQLGNGTREKALQPVQVSELTDVIAISTGEKQGYAVTSNGDVYGWGYNQGKLGDGTNKSRNSPVLIDGIYDVIAVDSGKQHTLALKEDGTVWAWGTNTHGQLGYGTPVNYSMTPNQVFLESTEPLNQIVAIDAGGFHSHAIKKDGTVWSWGFNSNGELGLGHSKKQMYPAKIETINLFD</sequence>
<keyword evidence="1" id="KW-0677">Repeat</keyword>
<reference evidence="4 5" key="1">
    <citation type="journal article" date="2011" name="J. Bacteriol.">
        <title>Genome sequence of Brevibacillus laterosporus LMG 15441, a pathogen of invertebrates.</title>
        <authorList>
            <person name="Djukic M."/>
            <person name="Poehlein A."/>
            <person name="Thurmer A."/>
            <person name="Daniel R."/>
        </authorList>
    </citation>
    <scope>NUCLEOTIDE SEQUENCE [LARGE SCALE GENOMIC DNA]</scope>
    <source>
        <strain evidence="4 5">LMG 15441</strain>
    </source>
</reference>
<dbReference type="PROSITE" id="PS50012">
    <property type="entry name" value="RCC1_3"/>
    <property type="match status" value="7"/>
</dbReference>
<dbReference type="Pfam" id="PF00415">
    <property type="entry name" value="RCC1"/>
    <property type="match status" value="2"/>
</dbReference>